<name>A0A9P7VI44_9AGAR</name>
<organism evidence="1 2">
    <name type="scientific">Guyanagaster necrorhizus</name>
    <dbReference type="NCBI Taxonomy" id="856835"/>
    <lineage>
        <taxon>Eukaryota</taxon>
        <taxon>Fungi</taxon>
        <taxon>Dikarya</taxon>
        <taxon>Basidiomycota</taxon>
        <taxon>Agaricomycotina</taxon>
        <taxon>Agaricomycetes</taxon>
        <taxon>Agaricomycetidae</taxon>
        <taxon>Agaricales</taxon>
        <taxon>Marasmiineae</taxon>
        <taxon>Physalacriaceae</taxon>
        <taxon>Guyanagaster</taxon>
    </lineage>
</organism>
<dbReference type="AlphaFoldDB" id="A0A9P7VI44"/>
<dbReference type="RefSeq" id="XP_043034532.1">
    <property type="nucleotide sequence ID" value="XM_043187327.1"/>
</dbReference>
<protein>
    <submittedName>
        <fullName evidence="1">Uncharacterized protein</fullName>
    </submittedName>
</protein>
<dbReference type="Proteomes" id="UP000812287">
    <property type="component" value="Unassembled WGS sequence"/>
</dbReference>
<dbReference type="GeneID" id="66109624"/>
<sequence length="74" mass="8496">MRIANRRSDGVWTFSDPRAPFTPRGVGDLDQALWSRDTKGFRKGAFDAYEFEPDPSVLPPPAYAYGNEDRYLRQ</sequence>
<proteinExistence type="predicted"/>
<keyword evidence="2" id="KW-1185">Reference proteome</keyword>
<evidence type="ECO:0000313" key="1">
    <source>
        <dbReference type="EMBL" id="KAG7441032.1"/>
    </source>
</evidence>
<comment type="caution">
    <text evidence="1">The sequence shown here is derived from an EMBL/GenBank/DDBJ whole genome shotgun (WGS) entry which is preliminary data.</text>
</comment>
<dbReference type="OrthoDB" id="2848852at2759"/>
<gene>
    <name evidence="1" type="ORF">BT62DRAFT_937465</name>
</gene>
<evidence type="ECO:0000313" key="2">
    <source>
        <dbReference type="Proteomes" id="UP000812287"/>
    </source>
</evidence>
<accession>A0A9P7VI44</accession>
<reference evidence="1" key="1">
    <citation type="submission" date="2020-11" db="EMBL/GenBank/DDBJ databases">
        <title>Adaptations for nitrogen fixation in a non-lichenized fungal sporocarp promotes dispersal by wood-feeding termites.</title>
        <authorList>
            <consortium name="DOE Joint Genome Institute"/>
            <person name="Koch R.A."/>
            <person name="Yoon G."/>
            <person name="Arayal U."/>
            <person name="Lail K."/>
            <person name="Amirebrahimi M."/>
            <person name="Labutti K."/>
            <person name="Lipzen A."/>
            <person name="Riley R."/>
            <person name="Barry K."/>
            <person name="Henrissat B."/>
            <person name="Grigoriev I.V."/>
            <person name="Herr J.R."/>
            <person name="Aime M.C."/>
        </authorList>
    </citation>
    <scope>NUCLEOTIDE SEQUENCE</scope>
    <source>
        <strain evidence="1">MCA 3950</strain>
    </source>
</reference>
<dbReference type="EMBL" id="MU250564">
    <property type="protein sequence ID" value="KAG7441032.1"/>
    <property type="molecule type" value="Genomic_DNA"/>
</dbReference>